<keyword evidence="3 4" id="KW-0413">Isomerase</keyword>
<dbReference type="InterPro" id="IPR044666">
    <property type="entry name" value="Cyclophilin_A-like"/>
</dbReference>
<dbReference type="HOGENOM" id="CLU_012062_16_0_10"/>
<dbReference type="EC" id="5.2.1.8" evidence="4"/>
<comment type="function">
    <text evidence="4">PPIases accelerate the folding of proteins. It catalyzes the cis-trans isomerization of proline imidic peptide bonds in oligopeptides.</text>
</comment>
<evidence type="ECO:0000256" key="1">
    <source>
        <dbReference type="ARBA" id="ARBA00007365"/>
    </source>
</evidence>
<feature type="domain" description="PPIase cyclophilin-type" evidence="5">
    <location>
        <begin position="11"/>
        <end position="162"/>
    </location>
</feature>
<dbReference type="InterPro" id="IPR020892">
    <property type="entry name" value="Cyclophilin-type_PPIase_CS"/>
</dbReference>
<evidence type="ECO:0000256" key="4">
    <source>
        <dbReference type="RuleBase" id="RU363019"/>
    </source>
</evidence>
<dbReference type="InterPro" id="IPR002130">
    <property type="entry name" value="Cyclophilin-type_PPIase_dom"/>
</dbReference>
<dbReference type="PROSITE" id="PS00170">
    <property type="entry name" value="CSA_PPIASE_1"/>
    <property type="match status" value="1"/>
</dbReference>
<dbReference type="Gene3D" id="2.40.100.10">
    <property type="entry name" value="Cyclophilin-like"/>
    <property type="match status" value="1"/>
</dbReference>
<proteinExistence type="inferred from homology"/>
<protein>
    <recommendedName>
        <fullName evidence="4">Peptidyl-prolyl cis-trans isomerase</fullName>
        <shortName evidence="4">PPIase</shortName>
        <ecNumber evidence="4">5.2.1.8</ecNumber>
    </recommendedName>
</protein>
<name>I4AJ07_BERLS</name>
<dbReference type="Proteomes" id="UP000006054">
    <property type="component" value="Chromosome"/>
</dbReference>
<dbReference type="PANTHER" id="PTHR45625">
    <property type="entry name" value="PEPTIDYL-PROLYL CIS-TRANS ISOMERASE-RELATED"/>
    <property type="match status" value="1"/>
</dbReference>
<dbReference type="OrthoDB" id="9807797at2"/>
<dbReference type="SUPFAM" id="SSF50891">
    <property type="entry name" value="Cyclophilin-like"/>
    <property type="match status" value="1"/>
</dbReference>
<dbReference type="InterPro" id="IPR029000">
    <property type="entry name" value="Cyclophilin-like_dom_sf"/>
</dbReference>
<organism evidence="6 7">
    <name type="scientific">Bernardetia litoralis (strain ATCC 23117 / DSM 6794 / NBRC 15988 / NCIMB 1366 / Fx l1 / Sio-4)</name>
    <name type="common">Flexibacter litoralis</name>
    <dbReference type="NCBI Taxonomy" id="880071"/>
    <lineage>
        <taxon>Bacteria</taxon>
        <taxon>Pseudomonadati</taxon>
        <taxon>Bacteroidota</taxon>
        <taxon>Cytophagia</taxon>
        <taxon>Cytophagales</taxon>
        <taxon>Bernardetiaceae</taxon>
        <taxon>Bernardetia</taxon>
    </lineage>
</organism>
<dbReference type="PRINTS" id="PR00153">
    <property type="entry name" value="CSAPPISMRASE"/>
</dbReference>
<reference evidence="7" key="1">
    <citation type="submission" date="2012-06" db="EMBL/GenBank/DDBJ databases">
        <title>The complete genome of Flexibacter litoralis DSM 6794.</title>
        <authorList>
            <person name="Lucas S."/>
            <person name="Copeland A."/>
            <person name="Lapidus A."/>
            <person name="Glavina del Rio T."/>
            <person name="Dalin E."/>
            <person name="Tice H."/>
            <person name="Bruce D."/>
            <person name="Goodwin L."/>
            <person name="Pitluck S."/>
            <person name="Peters L."/>
            <person name="Ovchinnikova G."/>
            <person name="Lu M."/>
            <person name="Kyrpides N."/>
            <person name="Mavromatis K."/>
            <person name="Ivanova N."/>
            <person name="Brettin T."/>
            <person name="Detter J.C."/>
            <person name="Han C."/>
            <person name="Larimer F."/>
            <person name="Land M."/>
            <person name="Hauser L."/>
            <person name="Markowitz V."/>
            <person name="Cheng J.-F."/>
            <person name="Hugenholtz P."/>
            <person name="Woyke T."/>
            <person name="Wu D."/>
            <person name="Spring S."/>
            <person name="Lang E."/>
            <person name="Kopitz M."/>
            <person name="Brambilla E."/>
            <person name="Klenk H.-P."/>
            <person name="Eisen J.A."/>
        </authorList>
    </citation>
    <scope>NUCLEOTIDE SEQUENCE [LARGE SCALE GENOMIC DNA]</scope>
    <source>
        <strain evidence="7">ATCC 23117 / DSM 6794 / NBRC 15988 / NCIMB 1366 / Sio-4</strain>
    </source>
</reference>
<comment type="catalytic activity">
    <reaction evidence="4">
        <text>[protein]-peptidylproline (omega=180) = [protein]-peptidylproline (omega=0)</text>
        <dbReference type="Rhea" id="RHEA:16237"/>
        <dbReference type="Rhea" id="RHEA-COMP:10747"/>
        <dbReference type="Rhea" id="RHEA-COMP:10748"/>
        <dbReference type="ChEBI" id="CHEBI:83833"/>
        <dbReference type="ChEBI" id="CHEBI:83834"/>
        <dbReference type="EC" id="5.2.1.8"/>
    </reaction>
</comment>
<evidence type="ECO:0000313" key="7">
    <source>
        <dbReference type="Proteomes" id="UP000006054"/>
    </source>
</evidence>
<evidence type="ECO:0000256" key="3">
    <source>
        <dbReference type="ARBA" id="ARBA00023235"/>
    </source>
</evidence>
<dbReference type="CDD" id="cd00317">
    <property type="entry name" value="cyclophilin"/>
    <property type="match status" value="1"/>
</dbReference>
<dbReference type="GO" id="GO:0003755">
    <property type="term" value="F:peptidyl-prolyl cis-trans isomerase activity"/>
    <property type="evidence" value="ECO:0007669"/>
    <property type="project" value="UniProtKB-UniRule"/>
</dbReference>
<dbReference type="eggNOG" id="COG0652">
    <property type="taxonomic scope" value="Bacteria"/>
</dbReference>
<dbReference type="PATRIC" id="fig|880071.3.peg.1501"/>
<dbReference type="KEGG" id="fli:Fleli_1520"/>
<dbReference type="Pfam" id="PF00160">
    <property type="entry name" value="Pro_isomerase"/>
    <property type="match status" value="1"/>
</dbReference>
<gene>
    <name evidence="6" type="ordered locus">Fleli_1520</name>
</gene>
<sequence length="191" mass="21341">MSSKCSPDKDQVVTLSTKFGDIKLILFNDTPIHKENFLKLVESGAYDGTIFHRVIKGFMIQGGDLSTKKTETPNISDSTITAEITNNHPHRRGAVAAARMGDQVNPERRSSNSQFYIVEKDTGANHLDGQYTVFGQVIDGFDVIDKVAEQKTAYGDRPVEEIAGTFTVEQISKEKITEEYGYKYPEVKEEK</sequence>
<evidence type="ECO:0000256" key="2">
    <source>
        <dbReference type="ARBA" id="ARBA00023110"/>
    </source>
</evidence>
<evidence type="ECO:0000313" key="6">
    <source>
        <dbReference type="EMBL" id="AFM03942.1"/>
    </source>
</evidence>
<dbReference type="AlphaFoldDB" id="I4AJ07"/>
<dbReference type="PANTHER" id="PTHR45625:SF4">
    <property type="entry name" value="PEPTIDYLPROLYL ISOMERASE DOMAIN AND WD REPEAT-CONTAINING PROTEIN 1"/>
    <property type="match status" value="1"/>
</dbReference>
<keyword evidence="7" id="KW-1185">Reference proteome</keyword>
<dbReference type="GO" id="GO:0006457">
    <property type="term" value="P:protein folding"/>
    <property type="evidence" value="ECO:0007669"/>
    <property type="project" value="InterPro"/>
</dbReference>
<dbReference type="EMBL" id="CP003345">
    <property type="protein sequence ID" value="AFM03942.1"/>
    <property type="molecule type" value="Genomic_DNA"/>
</dbReference>
<dbReference type="STRING" id="880071.Fleli_1520"/>
<comment type="similarity">
    <text evidence="1 4">Belongs to the cyclophilin-type PPIase family.</text>
</comment>
<dbReference type="RefSeq" id="WP_014797399.1">
    <property type="nucleotide sequence ID" value="NC_018018.1"/>
</dbReference>
<evidence type="ECO:0000259" key="5">
    <source>
        <dbReference type="PROSITE" id="PS50072"/>
    </source>
</evidence>
<dbReference type="PROSITE" id="PS50072">
    <property type="entry name" value="CSA_PPIASE_2"/>
    <property type="match status" value="1"/>
</dbReference>
<accession>I4AJ07</accession>
<keyword evidence="2 4" id="KW-0697">Rotamase</keyword>